<dbReference type="GO" id="GO:0003677">
    <property type="term" value="F:DNA binding"/>
    <property type="evidence" value="ECO:0007669"/>
    <property type="project" value="UniProtKB-KW"/>
</dbReference>
<keyword evidence="6" id="KW-1185">Reference proteome</keyword>
<reference evidence="5 6" key="1">
    <citation type="submission" date="2015-09" db="EMBL/GenBank/DDBJ databases">
        <authorList>
            <consortium name="Swine Surveillance"/>
        </authorList>
    </citation>
    <scope>NUCLEOTIDE SEQUENCE [LARGE SCALE GENOMIC DNA]</scope>
    <source>
        <strain evidence="5 6">CECT 7557</strain>
    </source>
</reference>
<keyword evidence="1" id="KW-0805">Transcription regulation</keyword>
<feature type="domain" description="HTH hxlR-type" evidence="4">
    <location>
        <begin position="26"/>
        <end position="124"/>
    </location>
</feature>
<gene>
    <name evidence="5" type="primary">yybR</name>
    <name evidence="5" type="ORF">TRM7557_02317</name>
</gene>
<dbReference type="Pfam" id="PF01638">
    <property type="entry name" value="HxlR"/>
    <property type="match status" value="1"/>
</dbReference>
<dbReference type="InterPro" id="IPR002577">
    <property type="entry name" value="HTH_HxlR"/>
</dbReference>
<dbReference type="OrthoDB" id="9782219at2"/>
<evidence type="ECO:0000313" key="5">
    <source>
        <dbReference type="EMBL" id="CUH79277.1"/>
    </source>
</evidence>
<dbReference type="Proteomes" id="UP000052022">
    <property type="component" value="Unassembled WGS sequence"/>
</dbReference>
<dbReference type="SUPFAM" id="SSF46785">
    <property type="entry name" value="Winged helix' DNA-binding domain"/>
    <property type="match status" value="1"/>
</dbReference>
<dbReference type="AlphaFoldDB" id="A0A0P1GV63"/>
<protein>
    <submittedName>
        <fullName evidence="5">Putative HTH-type transcriptional regulator YybR</fullName>
    </submittedName>
</protein>
<evidence type="ECO:0000256" key="1">
    <source>
        <dbReference type="ARBA" id="ARBA00023015"/>
    </source>
</evidence>
<sequence>MKNVSPRFIEDKNGRRHAARSCNAPCTIEQGMRILGGKWTGSILWHLQDGPFRFNDLSRVIAGASKKMLTERLRHLEDQGMVLREVLTTSPVSVEYSLTERGRTALTFLDALREWSEAHLPPVQSAEEQPLATGGKCD</sequence>
<keyword evidence="2" id="KW-0238">DNA-binding</keyword>
<dbReference type="PROSITE" id="PS51118">
    <property type="entry name" value="HTH_HXLR"/>
    <property type="match status" value="1"/>
</dbReference>
<dbReference type="InterPro" id="IPR036390">
    <property type="entry name" value="WH_DNA-bd_sf"/>
</dbReference>
<name>A0A0P1GV63_9RHOB</name>
<evidence type="ECO:0000256" key="3">
    <source>
        <dbReference type="ARBA" id="ARBA00023163"/>
    </source>
</evidence>
<dbReference type="Gene3D" id="1.10.10.10">
    <property type="entry name" value="Winged helix-like DNA-binding domain superfamily/Winged helix DNA-binding domain"/>
    <property type="match status" value="1"/>
</dbReference>
<dbReference type="RefSeq" id="WP_082626601.1">
    <property type="nucleotide sequence ID" value="NZ_CYSD01000037.1"/>
</dbReference>
<keyword evidence="3" id="KW-0804">Transcription</keyword>
<dbReference type="InterPro" id="IPR036388">
    <property type="entry name" value="WH-like_DNA-bd_sf"/>
</dbReference>
<proteinExistence type="predicted"/>
<organism evidence="5 6">
    <name type="scientific">Tritonibacter multivorans</name>
    <dbReference type="NCBI Taxonomy" id="928856"/>
    <lineage>
        <taxon>Bacteria</taxon>
        <taxon>Pseudomonadati</taxon>
        <taxon>Pseudomonadota</taxon>
        <taxon>Alphaproteobacteria</taxon>
        <taxon>Rhodobacterales</taxon>
        <taxon>Paracoccaceae</taxon>
        <taxon>Tritonibacter</taxon>
    </lineage>
</organism>
<accession>A0A0P1GV63</accession>
<dbReference type="EMBL" id="CYSD01000037">
    <property type="protein sequence ID" value="CUH79277.1"/>
    <property type="molecule type" value="Genomic_DNA"/>
</dbReference>
<dbReference type="PANTHER" id="PTHR33204">
    <property type="entry name" value="TRANSCRIPTIONAL REGULATOR, MARR FAMILY"/>
    <property type="match status" value="1"/>
</dbReference>
<evidence type="ECO:0000256" key="2">
    <source>
        <dbReference type="ARBA" id="ARBA00023125"/>
    </source>
</evidence>
<evidence type="ECO:0000313" key="6">
    <source>
        <dbReference type="Proteomes" id="UP000052022"/>
    </source>
</evidence>
<evidence type="ECO:0000259" key="4">
    <source>
        <dbReference type="PROSITE" id="PS51118"/>
    </source>
</evidence>
<dbReference type="STRING" id="928856.SAMN04488049_101401"/>